<comment type="caution">
    <text evidence="2">The sequence shown here is derived from an EMBL/GenBank/DDBJ whole genome shotgun (WGS) entry which is preliminary data.</text>
</comment>
<dbReference type="Proteomes" id="UP000050417">
    <property type="component" value="Unassembled WGS sequence"/>
</dbReference>
<reference evidence="2 3" key="1">
    <citation type="submission" date="2015-07" db="EMBL/GenBank/DDBJ databases">
        <title>Genome sequence of Ornatilinea apprima DSM 23815.</title>
        <authorList>
            <person name="Hemp J."/>
            <person name="Ward L.M."/>
            <person name="Pace L.A."/>
            <person name="Fischer W.W."/>
        </authorList>
    </citation>
    <scope>NUCLEOTIDE SEQUENCE [LARGE SCALE GENOMIC DNA]</scope>
    <source>
        <strain evidence="2 3">P3M-1</strain>
    </source>
</reference>
<dbReference type="PANTHER" id="PTHR36512">
    <property type="entry name" value="D-AMINOPEPTIDASE"/>
    <property type="match status" value="1"/>
</dbReference>
<dbReference type="RefSeq" id="WP_075061098.1">
    <property type="nucleotide sequence ID" value="NZ_LGCL01000002.1"/>
</dbReference>
<organism evidence="2 3">
    <name type="scientific">Ornatilinea apprima</name>
    <dbReference type="NCBI Taxonomy" id="1134406"/>
    <lineage>
        <taxon>Bacteria</taxon>
        <taxon>Bacillati</taxon>
        <taxon>Chloroflexota</taxon>
        <taxon>Anaerolineae</taxon>
        <taxon>Anaerolineales</taxon>
        <taxon>Anaerolineaceae</taxon>
        <taxon>Ornatilinea</taxon>
    </lineage>
</organism>
<evidence type="ECO:0000256" key="1">
    <source>
        <dbReference type="ARBA" id="ARBA00007068"/>
    </source>
</evidence>
<comment type="similarity">
    <text evidence="1">Belongs to the peptidase S58 family.</text>
</comment>
<dbReference type="PATRIC" id="fig|1134406.4.peg.3507"/>
<evidence type="ECO:0000313" key="2">
    <source>
        <dbReference type="EMBL" id="KPL81059.1"/>
    </source>
</evidence>
<dbReference type="PANTHER" id="PTHR36512:SF3">
    <property type="entry name" value="BLR5678 PROTEIN"/>
    <property type="match status" value="1"/>
</dbReference>
<dbReference type="InterPro" id="IPR016117">
    <property type="entry name" value="ArgJ-like_dom_sf"/>
</dbReference>
<dbReference type="CDD" id="cd02252">
    <property type="entry name" value="nylC_like"/>
    <property type="match status" value="1"/>
</dbReference>
<protein>
    <submittedName>
        <fullName evidence="2">Peptidase S58</fullName>
    </submittedName>
</protein>
<dbReference type="OrthoDB" id="9808347at2"/>
<accession>A0A0P6XL94</accession>
<keyword evidence="3" id="KW-1185">Reference proteome</keyword>
<dbReference type="InterPro" id="IPR005321">
    <property type="entry name" value="Peptidase_S58_DmpA"/>
</dbReference>
<gene>
    <name evidence="2" type="ORF">ADN00_00560</name>
</gene>
<evidence type="ECO:0000313" key="3">
    <source>
        <dbReference type="Proteomes" id="UP000050417"/>
    </source>
</evidence>
<dbReference type="SUPFAM" id="SSF56266">
    <property type="entry name" value="DmpA/ArgJ-like"/>
    <property type="match status" value="1"/>
</dbReference>
<sequence length="331" mass="34063">MENDTLTAIPGIKVGHAQNETAITGCTVILCEKGAIAGVDQRGGAPGTRETDLLRPMHLVEKVHAIMLAGGSAFGLDAASGAMRFLEEKGVGVNIGVARVPIVPAAILLDLAIGDPSIRPDAKMGYAACQAASEKAVDQGNFGAGMGATVGKMLGHDQAMKSGIGSACIDLGNGLMVGALIAVNAFGDVVDPHTNQIIAGARTLKKGPVQVGKEDYFADTLFTMRTFAGKSILQIAGSQNTVIGVIATNAKLNKEEANKVAQMAHNGLARTIRPAHTMFDGDTIFCLATGQKNADVNLIGAYAVEAVCQAIVNAVKYAEPMGGLPSAKTRN</sequence>
<dbReference type="Gene3D" id="3.60.70.12">
    <property type="entry name" value="L-amino peptidase D-ALA esterase/amidase"/>
    <property type="match status" value="1"/>
</dbReference>
<dbReference type="GO" id="GO:0004177">
    <property type="term" value="F:aminopeptidase activity"/>
    <property type="evidence" value="ECO:0007669"/>
    <property type="project" value="TreeGrafter"/>
</dbReference>
<proteinExistence type="inferred from homology"/>
<name>A0A0P6XL94_9CHLR</name>
<dbReference type="Pfam" id="PF03576">
    <property type="entry name" value="Peptidase_S58"/>
    <property type="match status" value="1"/>
</dbReference>
<dbReference type="EMBL" id="LGCL01000002">
    <property type="protein sequence ID" value="KPL81059.1"/>
    <property type="molecule type" value="Genomic_DNA"/>
</dbReference>
<dbReference type="AlphaFoldDB" id="A0A0P6XL94"/>